<reference evidence="1 2" key="1">
    <citation type="journal article" date="2024" name="G3 (Bethesda)">
        <title>Genome assembly of Hibiscus sabdariffa L. provides insights into metabolisms of medicinal natural products.</title>
        <authorList>
            <person name="Kim T."/>
        </authorList>
    </citation>
    <scope>NUCLEOTIDE SEQUENCE [LARGE SCALE GENOMIC DNA]</scope>
    <source>
        <strain evidence="1">TK-2024</strain>
        <tissue evidence="1">Old leaves</tissue>
    </source>
</reference>
<gene>
    <name evidence="1" type="ORF">V6N12_011543</name>
</gene>
<dbReference type="Gene3D" id="2.40.330.10">
    <property type="entry name" value="DNA-binding pseudobarrel domain"/>
    <property type="match status" value="1"/>
</dbReference>
<organism evidence="1 2">
    <name type="scientific">Hibiscus sabdariffa</name>
    <name type="common">roselle</name>
    <dbReference type="NCBI Taxonomy" id="183260"/>
    <lineage>
        <taxon>Eukaryota</taxon>
        <taxon>Viridiplantae</taxon>
        <taxon>Streptophyta</taxon>
        <taxon>Embryophyta</taxon>
        <taxon>Tracheophyta</taxon>
        <taxon>Spermatophyta</taxon>
        <taxon>Magnoliopsida</taxon>
        <taxon>eudicotyledons</taxon>
        <taxon>Gunneridae</taxon>
        <taxon>Pentapetalae</taxon>
        <taxon>rosids</taxon>
        <taxon>malvids</taxon>
        <taxon>Malvales</taxon>
        <taxon>Malvaceae</taxon>
        <taxon>Malvoideae</taxon>
        <taxon>Hibiscus</taxon>
    </lineage>
</organism>
<evidence type="ECO:0000313" key="1">
    <source>
        <dbReference type="EMBL" id="KAK8499458.1"/>
    </source>
</evidence>
<dbReference type="EMBL" id="JBBPBM010000235">
    <property type="protein sequence ID" value="KAK8499458.1"/>
    <property type="molecule type" value="Genomic_DNA"/>
</dbReference>
<protein>
    <submittedName>
        <fullName evidence="1">Uncharacterized protein</fullName>
    </submittedName>
</protein>
<accession>A0ABR2AZH2</accession>
<evidence type="ECO:0000313" key="2">
    <source>
        <dbReference type="Proteomes" id="UP001472677"/>
    </source>
</evidence>
<keyword evidence="2" id="KW-1185">Reference proteome</keyword>
<dbReference type="Proteomes" id="UP001472677">
    <property type="component" value="Unassembled WGS sequence"/>
</dbReference>
<proteinExistence type="predicted"/>
<comment type="caution">
    <text evidence="1">The sequence shown here is derived from an EMBL/GenBank/DDBJ whole genome shotgun (WGS) entry which is preliminary data.</text>
</comment>
<dbReference type="InterPro" id="IPR015300">
    <property type="entry name" value="DNA-bd_pseudobarrel_sf"/>
</dbReference>
<sequence length="129" mass="14899">MENQGQGRDRITSRLSQSEVEQQVLLLPFVALSAFFVFEKGQFFVMDVKDSLGKDWTFFGTFHANQDLGNYVMIRLSQFSMEKGLKANDEVTIMELPRQDGEGPCRKFKIEIKRQIRLFGVDIWGDLNV</sequence>
<name>A0ABR2AZH2_9ROSI</name>